<dbReference type="RefSeq" id="WP_089813343.1">
    <property type="nucleotide sequence ID" value="NZ_FOZK01000001.1"/>
</dbReference>
<dbReference type="Pfam" id="PF09685">
    <property type="entry name" value="MamF_MmsF"/>
    <property type="match status" value="1"/>
</dbReference>
<gene>
    <name evidence="6" type="ORF">SAMN05216559_0377</name>
</gene>
<feature type="transmembrane region" description="Helical" evidence="5">
    <location>
        <begin position="78"/>
        <end position="102"/>
    </location>
</feature>
<dbReference type="STRING" id="767519.SAMN05216559_0377"/>
<dbReference type="AlphaFoldDB" id="A0A1I6K8N5"/>
<dbReference type="EMBL" id="FOZK01000001">
    <property type="protein sequence ID" value="SFR87579.1"/>
    <property type="molecule type" value="Genomic_DNA"/>
</dbReference>
<dbReference type="Proteomes" id="UP000199062">
    <property type="component" value="Unassembled WGS sequence"/>
</dbReference>
<feature type="transmembrane region" description="Helical" evidence="5">
    <location>
        <begin position="20"/>
        <end position="40"/>
    </location>
</feature>
<evidence type="ECO:0000313" key="7">
    <source>
        <dbReference type="Proteomes" id="UP000199062"/>
    </source>
</evidence>
<dbReference type="InterPro" id="IPR019109">
    <property type="entry name" value="MamF_MmsF"/>
</dbReference>
<keyword evidence="7" id="KW-1185">Reference proteome</keyword>
<evidence type="ECO:0000256" key="3">
    <source>
        <dbReference type="ARBA" id="ARBA00022989"/>
    </source>
</evidence>
<comment type="subcellular location">
    <subcellularLocation>
        <location evidence="1">Membrane</location>
        <topology evidence="1">Multi-pass membrane protein</topology>
    </subcellularLocation>
</comment>
<protein>
    <recommendedName>
        <fullName evidence="8">DUF4870 domain-containing protein</fullName>
    </recommendedName>
</protein>
<evidence type="ECO:0000256" key="5">
    <source>
        <dbReference type="SAM" id="Phobius"/>
    </source>
</evidence>
<feature type="transmembrane region" description="Helical" evidence="5">
    <location>
        <begin position="52"/>
        <end position="72"/>
    </location>
</feature>
<keyword evidence="3 5" id="KW-1133">Transmembrane helix</keyword>
<evidence type="ECO:0000256" key="4">
    <source>
        <dbReference type="ARBA" id="ARBA00023136"/>
    </source>
</evidence>
<keyword evidence="2 5" id="KW-0812">Transmembrane</keyword>
<sequence length="119" mass="12131">MPSTTTTRGGSAGRTILGVTVHGLGLVFGIFGPGLVYLLSRGEFSKANARNALTWQLFVLVGLAGLLAVFFTTDSDPVGLAAGGLLLALLLVDAVASLWATVKAIGGEAWSYPLVSVLG</sequence>
<evidence type="ECO:0000256" key="1">
    <source>
        <dbReference type="ARBA" id="ARBA00004141"/>
    </source>
</evidence>
<evidence type="ECO:0000313" key="6">
    <source>
        <dbReference type="EMBL" id="SFR87579.1"/>
    </source>
</evidence>
<dbReference type="OrthoDB" id="187449at2157"/>
<evidence type="ECO:0008006" key="8">
    <source>
        <dbReference type="Google" id="ProtNLM"/>
    </source>
</evidence>
<proteinExistence type="predicted"/>
<reference evidence="6 7" key="1">
    <citation type="submission" date="2016-10" db="EMBL/GenBank/DDBJ databases">
        <authorList>
            <person name="de Groot N.N."/>
        </authorList>
    </citation>
    <scope>NUCLEOTIDE SEQUENCE [LARGE SCALE GENOMIC DNA]</scope>
    <source>
        <strain evidence="6 7">CGMCC 1.10457</strain>
    </source>
</reference>
<organism evidence="6 7">
    <name type="scientific">Halomicrobium zhouii</name>
    <dbReference type="NCBI Taxonomy" id="767519"/>
    <lineage>
        <taxon>Archaea</taxon>
        <taxon>Methanobacteriati</taxon>
        <taxon>Methanobacteriota</taxon>
        <taxon>Stenosarchaea group</taxon>
        <taxon>Halobacteria</taxon>
        <taxon>Halobacteriales</taxon>
        <taxon>Haloarculaceae</taxon>
        <taxon>Halomicrobium</taxon>
    </lineage>
</organism>
<name>A0A1I6K8N5_9EURY</name>
<accession>A0A1I6K8N5</accession>
<keyword evidence="4 5" id="KW-0472">Membrane</keyword>
<evidence type="ECO:0000256" key="2">
    <source>
        <dbReference type="ARBA" id="ARBA00022692"/>
    </source>
</evidence>